<feature type="transmembrane region" description="Helical" evidence="4">
    <location>
        <begin position="275"/>
        <end position="294"/>
    </location>
</feature>
<organism evidence="5 6">
    <name type="scientific">Stieleria neptunia</name>
    <dbReference type="NCBI Taxonomy" id="2527979"/>
    <lineage>
        <taxon>Bacteria</taxon>
        <taxon>Pseudomonadati</taxon>
        <taxon>Planctomycetota</taxon>
        <taxon>Planctomycetia</taxon>
        <taxon>Pirellulales</taxon>
        <taxon>Pirellulaceae</taxon>
        <taxon>Stieleria</taxon>
    </lineage>
</organism>
<feature type="repeat" description="TPR" evidence="3">
    <location>
        <begin position="568"/>
        <end position="601"/>
    </location>
</feature>
<feature type="transmembrane region" description="Helical" evidence="4">
    <location>
        <begin position="82"/>
        <end position="103"/>
    </location>
</feature>
<feature type="transmembrane region" description="Helical" evidence="4">
    <location>
        <begin position="306"/>
        <end position="326"/>
    </location>
</feature>
<dbReference type="InterPro" id="IPR011990">
    <property type="entry name" value="TPR-like_helical_dom_sf"/>
</dbReference>
<dbReference type="RefSeq" id="WP_145391358.1">
    <property type="nucleotide sequence ID" value="NZ_CP037423.1"/>
</dbReference>
<dbReference type="Proteomes" id="UP000319004">
    <property type="component" value="Chromosome"/>
</dbReference>
<feature type="transmembrane region" description="Helical" evidence="4">
    <location>
        <begin position="333"/>
        <end position="357"/>
    </location>
</feature>
<name>A0A518I2B1_9BACT</name>
<dbReference type="PROSITE" id="PS50293">
    <property type="entry name" value="TPR_REGION"/>
    <property type="match status" value="1"/>
</dbReference>
<dbReference type="InterPro" id="IPR052346">
    <property type="entry name" value="O-mannosyl-transferase_TMTC"/>
</dbReference>
<gene>
    <name evidence="5" type="primary">ycf3</name>
    <name evidence="5" type="ORF">Enr13x_71580</name>
</gene>
<dbReference type="KEGG" id="snep:Enr13x_71580"/>
<keyword evidence="4" id="KW-0472">Membrane</keyword>
<evidence type="ECO:0000256" key="2">
    <source>
        <dbReference type="ARBA" id="ARBA00022803"/>
    </source>
</evidence>
<feature type="transmembrane region" description="Helical" evidence="4">
    <location>
        <begin position="242"/>
        <end position="263"/>
    </location>
</feature>
<dbReference type="SUPFAM" id="SSF48452">
    <property type="entry name" value="TPR-like"/>
    <property type="match status" value="1"/>
</dbReference>
<feature type="transmembrane region" description="Helical" evidence="4">
    <location>
        <begin position="167"/>
        <end position="191"/>
    </location>
</feature>
<dbReference type="PANTHER" id="PTHR44227:SF3">
    <property type="entry name" value="PROTEIN O-MANNOSYL-TRANSFERASE TMTC4"/>
    <property type="match status" value="1"/>
</dbReference>
<dbReference type="SMART" id="SM00028">
    <property type="entry name" value="TPR"/>
    <property type="match status" value="4"/>
</dbReference>
<dbReference type="Gene3D" id="1.25.40.10">
    <property type="entry name" value="Tetratricopeptide repeat domain"/>
    <property type="match status" value="2"/>
</dbReference>
<keyword evidence="2 3" id="KW-0802">TPR repeat</keyword>
<dbReference type="InterPro" id="IPR019734">
    <property type="entry name" value="TPR_rpt"/>
</dbReference>
<keyword evidence="4" id="KW-0812">Transmembrane</keyword>
<dbReference type="Pfam" id="PF13424">
    <property type="entry name" value="TPR_12"/>
    <property type="match status" value="1"/>
</dbReference>
<feature type="transmembrane region" description="Helical" evidence="4">
    <location>
        <begin position="110"/>
        <end position="126"/>
    </location>
</feature>
<dbReference type="EMBL" id="CP037423">
    <property type="protein sequence ID" value="QDV47249.1"/>
    <property type="molecule type" value="Genomic_DNA"/>
</dbReference>
<protein>
    <submittedName>
        <fullName evidence="5">Photosystem I assembly protein Ycf3</fullName>
    </submittedName>
</protein>
<feature type="repeat" description="TPR" evidence="3">
    <location>
        <begin position="502"/>
        <end position="534"/>
    </location>
</feature>
<feature type="transmembrane region" description="Helical" evidence="4">
    <location>
        <begin position="138"/>
        <end position="155"/>
    </location>
</feature>
<evidence type="ECO:0000313" key="6">
    <source>
        <dbReference type="Proteomes" id="UP000319004"/>
    </source>
</evidence>
<proteinExistence type="predicted"/>
<dbReference type="PANTHER" id="PTHR44227">
    <property type="match status" value="1"/>
</dbReference>
<keyword evidence="4" id="KW-1133">Transmembrane helix</keyword>
<evidence type="ECO:0000256" key="1">
    <source>
        <dbReference type="ARBA" id="ARBA00022737"/>
    </source>
</evidence>
<reference evidence="5 6" key="1">
    <citation type="submission" date="2019-03" db="EMBL/GenBank/DDBJ databases">
        <title>Deep-cultivation of Planctomycetes and their phenomic and genomic characterization uncovers novel biology.</title>
        <authorList>
            <person name="Wiegand S."/>
            <person name="Jogler M."/>
            <person name="Boedeker C."/>
            <person name="Pinto D."/>
            <person name="Vollmers J."/>
            <person name="Rivas-Marin E."/>
            <person name="Kohn T."/>
            <person name="Peeters S.H."/>
            <person name="Heuer A."/>
            <person name="Rast P."/>
            <person name="Oberbeckmann S."/>
            <person name="Bunk B."/>
            <person name="Jeske O."/>
            <person name="Meyerdierks A."/>
            <person name="Storesund J.E."/>
            <person name="Kallscheuer N."/>
            <person name="Luecker S."/>
            <person name="Lage O.M."/>
            <person name="Pohl T."/>
            <person name="Merkel B.J."/>
            <person name="Hornburger P."/>
            <person name="Mueller R.-W."/>
            <person name="Bruemmer F."/>
            <person name="Labrenz M."/>
            <person name="Spormann A.M."/>
            <person name="Op den Camp H."/>
            <person name="Overmann J."/>
            <person name="Amann R."/>
            <person name="Jetten M.S.M."/>
            <person name="Mascher T."/>
            <person name="Medema M.H."/>
            <person name="Devos D.P."/>
            <person name="Kaster A.-K."/>
            <person name="Ovreas L."/>
            <person name="Rohde M."/>
            <person name="Galperin M.Y."/>
            <person name="Jogler C."/>
        </authorList>
    </citation>
    <scope>NUCLEOTIDE SEQUENCE [LARGE SCALE GENOMIC DNA]</scope>
    <source>
        <strain evidence="5 6">Enr13</strain>
    </source>
</reference>
<sequence>MNRYTIPTCLIALSLVVYVQTMGFEFVALDDAEYVSRNPNVQNGINPADMSWALTTTRMGNWHPLVWWSFQLDSQLYGNGPFGFHLTNVILHTLSVVILFVALKTLGLRDALATAVAVLFCVHPLNVESVAWIAERKGTLSTLFWMLGMLAYGNYARKPSQRRMGVVCLCMLAGLMSKPSLLTFPFAMMLLDRWPLRRLRLTRSDDGPHQHDAIDDVLLDRNALGGREMIGMARSVIEKSPLFALTAVFSLIAHAAQSSAGAVASLDHVSLTDRLLQIPCVYVLYLWQLVMPLNLTVAQLPPAAGIPLWAALLSSVALIGVSIYACRQLTRTPLVFVGWFWFLGTLFPTSGIVPIGIQWMADRYTYVPSIGIFLLLGSACILAADRLAISRQKAVAFGVAITVVLCVLSIIQTNHWRDSKTLLGHVLSVHPDNHLAHSNLAAIAIIEGDYRVALGHAEAAVNEGSPSVQTRNNLALCLAKLGRTRDAIDLFEKVIATDPAFAEAYLNLGNLLRRVDVGRAELCFRKAVELNPDYAEAHNNLGGMLALRDRDEARKHLEISLELWPENPDVHSNLGNLDARAGNYESAVGHYRDALALNPDHAIARQNLKVVTELRSVESPPR</sequence>
<feature type="transmembrane region" description="Helical" evidence="4">
    <location>
        <begin position="394"/>
        <end position="411"/>
    </location>
</feature>
<feature type="transmembrane region" description="Helical" evidence="4">
    <location>
        <begin position="363"/>
        <end position="382"/>
    </location>
</feature>
<evidence type="ECO:0000256" key="3">
    <source>
        <dbReference type="PROSITE-ProRule" id="PRU00339"/>
    </source>
</evidence>
<dbReference type="PROSITE" id="PS50005">
    <property type="entry name" value="TPR"/>
    <property type="match status" value="3"/>
</dbReference>
<dbReference type="Pfam" id="PF13432">
    <property type="entry name" value="TPR_16"/>
    <property type="match status" value="1"/>
</dbReference>
<dbReference type="OrthoDB" id="9797765at2"/>
<keyword evidence="6" id="KW-1185">Reference proteome</keyword>
<feature type="repeat" description="TPR" evidence="3">
    <location>
        <begin position="468"/>
        <end position="501"/>
    </location>
</feature>
<dbReference type="AlphaFoldDB" id="A0A518I2B1"/>
<keyword evidence="1" id="KW-0677">Repeat</keyword>
<accession>A0A518I2B1</accession>
<evidence type="ECO:0000256" key="4">
    <source>
        <dbReference type="SAM" id="Phobius"/>
    </source>
</evidence>
<evidence type="ECO:0000313" key="5">
    <source>
        <dbReference type="EMBL" id="QDV47249.1"/>
    </source>
</evidence>